<reference evidence="4 5" key="1">
    <citation type="submission" date="2022-05" db="EMBL/GenBank/DDBJ databases">
        <title>Genome Resource of Streptomyces lavenduligriseus GA1-1, a Strain with Broad-Spectrum Antifungal Activity against Phytopathogenic Fungi.</title>
        <authorList>
            <person name="Qi D."/>
        </authorList>
    </citation>
    <scope>NUCLEOTIDE SEQUENCE [LARGE SCALE GENOMIC DNA]</scope>
    <source>
        <strain evidence="4 5">GA1-1</strain>
    </source>
</reference>
<dbReference type="PROSITE" id="PS51125">
    <property type="entry name" value="NHL"/>
    <property type="match status" value="1"/>
</dbReference>
<dbReference type="Gene3D" id="2.120.10.30">
    <property type="entry name" value="TolB, C-terminal domain"/>
    <property type="match status" value="1"/>
</dbReference>
<feature type="domain" description="DUF11" evidence="3">
    <location>
        <begin position="162"/>
        <end position="249"/>
    </location>
</feature>
<feature type="non-terminal residue" evidence="4">
    <location>
        <position position="464"/>
    </location>
</feature>
<evidence type="ECO:0000259" key="3">
    <source>
        <dbReference type="Pfam" id="PF01345"/>
    </source>
</evidence>
<organism evidence="4 5">
    <name type="scientific">Streptomyces lavenduligriseus</name>
    <dbReference type="NCBI Taxonomy" id="67315"/>
    <lineage>
        <taxon>Bacteria</taxon>
        <taxon>Bacillati</taxon>
        <taxon>Actinomycetota</taxon>
        <taxon>Actinomycetes</taxon>
        <taxon>Kitasatosporales</taxon>
        <taxon>Streptomycetaceae</taxon>
        <taxon>Streptomyces</taxon>
    </lineage>
</organism>
<dbReference type="InterPro" id="IPR001258">
    <property type="entry name" value="NHL_repeat"/>
</dbReference>
<comment type="caution">
    <text evidence="4">The sequence shown here is derived from an EMBL/GenBank/DDBJ whole genome shotgun (WGS) entry which is preliminary data.</text>
</comment>
<accession>A0ABT0P6D5</accession>
<dbReference type="InterPro" id="IPR001434">
    <property type="entry name" value="OmcB-like_DUF11"/>
</dbReference>
<dbReference type="InterPro" id="IPR011042">
    <property type="entry name" value="6-blade_b-propeller_TolB-like"/>
</dbReference>
<dbReference type="Pfam" id="PF01436">
    <property type="entry name" value="NHL"/>
    <property type="match status" value="1"/>
</dbReference>
<name>A0ABT0P6D5_9ACTN</name>
<dbReference type="SUPFAM" id="SSF50956">
    <property type="entry name" value="Thermostable phytase (3-phytase)"/>
    <property type="match status" value="1"/>
</dbReference>
<keyword evidence="5" id="KW-1185">Reference proteome</keyword>
<feature type="non-terminal residue" evidence="4">
    <location>
        <position position="1"/>
    </location>
</feature>
<dbReference type="Pfam" id="PF01345">
    <property type="entry name" value="DUF11"/>
    <property type="match status" value="1"/>
</dbReference>
<protein>
    <recommendedName>
        <fullName evidence="3">DUF11 domain-containing protein</fullName>
    </recommendedName>
</protein>
<gene>
    <name evidence="4" type="ORF">M4438_37525</name>
</gene>
<evidence type="ECO:0000256" key="2">
    <source>
        <dbReference type="PROSITE-ProRule" id="PRU00504"/>
    </source>
</evidence>
<evidence type="ECO:0000313" key="5">
    <source>
        <dbReference type="Proteomes" id="UP001202052"/>
    </source>
</evidence>
<keyword evidence="1" id="KW-0677">Repeat</keyword>
<proteinExistence type="predicted"/>
<evidence type="ECO:0000256" key="1">
    <source>
        <dbReference type="ARBA" id="ARBA00022737"/>
    </source>
</evidence>
<evidence type="ECO:0000313" key="4">
    <source>
        <dbReference type="EMBL" id="MCL3999126.1"/>
    </source>
</evidence>
<sequence length="464" mass="47514">PRGVAADSRGNVWISSTHTSAGKDYLLLVTCSPEGFVTAVVSGIEVASEWGSFVIDGSGYAYYLHGQGDSVVVSSADGVAYDSAVSKSSGMMGFSGDDGPARDAQLNWARGLAVDREGNLYIADTDNNRVRVVAHAWLGFATSLRVTGPCAAPPVVNAGEKTPVEFSWTLVCDGPHVADSFPVTVTLPAGAEIVSTSDSMDARRDGTTVTWRVSIPVGMSKTFSVSAKVSGAAGDSLVAHLTAETGQPDTAGQRVRVAHPLTVRAQAAGDVSVVDRGALPSTVPAGVTTGKVQFSWDVQRAGGSSVQGVAVTATLPATVKETACDPKPDSSNGGVLTWNLTGGTTQHFTLTADVTPGQKDPDARVRVVTRPQQGADAWADLVVRTSVPGAVAVKNTAVYPSSVAAGVTTGKVQFSWDVQRAGGSSLQGVAVTATLPATVKETACDPKPDSSNGGVLTWNLTGGT</sequence>
<feature type="repeat" description="NHL" evidence="2">
    <location>
        <begin position="100"/>
        <end position="136"/>
    </location>
</feature>
<dbReference type="Proteomes" id="UP001202052">
    <property type="component" value="Unassembled WGS sequence"/>
</dbReference>
<dbReference type="EMBL" id="JAMCCK010000154">
    <property type="protein sequence ID" value="MCL3999126.1"/>
    <property type="molecule type" value="Genomic_DNA"/>
</dbReference>